<feature type="domain" description="Glutamine amidotransferase" evidence="1">
    <location>
        <begin position="17"/>
        <end position="184"/>
    </location>
</feature>
<keyword evidence="2" id="KW-0808">Transferase</keyword>
<evidence type="ECO:0000313" key="2">
    <source>
        <dbReference type="EMBL" id="TCS91732.1"/>
    </source>
</evidence>
<dbReference type="GO" id="GO:0005829">
    <property type="term" value="C:cytosol"/>
    <property type="evidence" value="ECO:0007669"/>
    <property type="project" value="TreeGrafter"/>
</dbReference>
<proteinExistence type="predicted"/>
<organism evidence="2 3">
    <name type="scientific">Keratinibaculum paraultunense</name>
    <dbReference type="NCBI Taxonomy" id="1278232"/>
    <lineage>
        <taxon>Bacteria</taxon>
        <taxon>Bacillati</taxon>
        <taxon>Bacillota</taxon>
        <taxon>Tissierellia</taxon>
        <taxon>Tissierellales</taxon>
        <taxon>Tepidimicrobiaceae</taxon>
        <taxon>Keratinibaculum</taxon>
    </lineage>
</organism>
<sequence length="347" mass="40793">MILIINCLLEEKSILKFNEALKYNLGDLHIDYEIIRAVSMDEISDLNKYTHLIISGSAASAKEDRPWNYNLENAIIHFINNKKPILGICYGHQFLVRVLAGVEHVRVAERGEIGFARIDIDDNELFEGIENPVFCVSHYEEVFDLNDDFNIIARNKNCSVHGFQYNNLPIWGTQFHPEYRVEDMMESIKKKQKEDPDFKKYYINELKDEREMLQNKLIFKNFVNSNNICLRPHHLMCIQSYVGKGYSEKFIENMDTVVENLKENPNQIIRIVKGNDHICNYCPHNLHGVKCESDDKVNIMDKKVLEYLNIAPGKYSYSELLNRLKEIRNEEVFKNICRDCEWYTLCY</sequence>
<dbReference type="Pfam" id="PF06935">
    <property type="entry name" value="DUF1284"/>
    <property type="match status" value="1"/>
</dbReference>
<dbReference type="SUPFAM" id="SSF52317">
    <property type="entry name" value="Class I glutamine amidotransferase-like"/>
    <property type="match status" value="1"/>
</dbReference>
<accession>A0A4R3KZX6</accession>
<dbReference type="InterPro" id="IPR009702">
    <property type="entry name" value="DUF1284"/>
</dbReference>
<dbReference type="PANTHER" id="PTHR42695:SF5">
    <property type="entry name" value="GLUTAMINE AMIDOTRANSFERASE YLR126C-RELATED"/>
    <property type="match status" value="1"/>
</dbReference>
<dbReference type="RefSeq" id="WP_132025591.1">
    <property type="nucleotide sequence ID" value="NZ_CP068564.1"/>
</dbReference>
<dbReference type="OrthoDB" id="121064at2"/>
<keyword evidence="3" id="KW-1185">Reference proteome</keyword>
<dbReference type="InterPro" id="IPR029062">
    <property type="entry name" value="Class_I_gatase-like"/>
</dbReference>
<dbReference type="InterPro" id="IPR044992">
    <property type="entry name" value="ChyE-like"/>
</dbReference>
<evidence type="ECO:0000313" key="3">
    <source>
        <dbReference type="Proteomes" id="UP000294567"/>
    </source>
</evidence>
<dbReference type="InterPro" id="IPR017926">
    <property type="entry name" value="GATASE"/>
</dbReference>
<name>A0A4R3KZX6_9FIRM</name>
<dbReference type="Pfam" id="PF00117">
    <property type="entry name" value="GATase"/>
    <property type="match status" value="1"/>
</dbReference>
<dbReference type="Gene3D" id="3.40.50.880">
    <property type="match status" value="1"/>
</dbReference>
<protein>
    <submittedName>
        <fullName evidence="2">GMP synthase-like glutamine amidotransferase</fullName>
    </submittedName>
</protein>
<reference evidence="2 3" key="1">
    <citation type="submission" date="2019-03" db="EMBL/GenBank/DDBJ databases">
        <title>Genomic Encyclopedia of Type Strains, Phase IV (KMG-IV): sequencing the most valuable type-strain genomes for metagenomic binning, comparative biology and taxonomic classification.</title>
        <authorList>
            <person name="Goeker M."/>
        </authorList>
    </citation>
    <scope>NUCLEOTIDE SEQUENCE [LARGE SCALE GENOMIC DNA]</scope>
    <source>
        <strain evidence="2 3">DSM 26752</strain>
    </source>
</reference>
<dbReference type="AlphaFoldDB" id="A0A4R3KZX6"/>
<keyword evidence="2" id="KW-0315">Glutamine amidotransferase</keyword>
<dbReference type="CDD" id="cd01741">
    <property type="entry name" value="GATase1_1"/>
    <property type="match status" value="1"/>
</dbReference>
<evidence type="ECO:0000259" key="1">
    <source>
        <dbReference type="Pfam" id="PF00117"/>
    </source>
</evidence>
<comment type="caution">
    <text evidence="2">The sequence shown here is derived from an EMBL/GenBank/DDBJ whole genome shotgun (WGS) entry which is preliminary data.</text>
</comment>
<dbReference type="PROSITE" id="PS51273">
    <property type="entry name" value="GATASE_TYPE_1"/>
    <property type="match status" value="1"/>
</dbReference>
<dbReference type="Proteomes" id="UP000294567">
    <property type="component" value="Unassembled WGS sequence"/>
</dbReference>
<dbReference type="EMBL" id="SMAE01000001">
    <property type="protein sequence ID" value="TCS91732.1"/>
    <property type="molecule type" value="Genomic_DNA"/>
</dbReference>
<dbReference type="PANTHER" id="PTHR42695">
    <property type="entry name" value="GLUTAMINE AMIDOTRANSFERASE YLR126C-RELATED"/>
    <property type="match status" value="1"/>
</dbReference>
<gene>
    <name evidence="2" type="ORF">EDD65_101237</name>
</gene>
<dbReference type="GO" id="GO:0016740">
    <property type="term" value="F:transferase activity"/>
    <property type="evidence" value="ECO:0007669"/>
    <property type="project" value="UniProtKB-KW"/>
</dbReference>